<feature type="region of interest" description="Disordered" evidence="2">
    <location>
        <begin position="523"/>
        <end position="549"/>
    </location>
</feature>
<dbReference type="InterPro" id="IPR012332">
    <property type="entry name" value="Autotransporter_pectin_lyase_C"/>
</dbReference>
<dbReference type="Pfam" id="PF03212">
    <property type="entry name" value="Pertactin"/>
    <property type="match status" value="1"/>
</dbReference>
<dbReference type="SUPFAM" id="SSF103515">
    <property type="entry name" value="Autotransporter"/>
    <property type="match status" value="1"/>
</dbReference>
<dbReference type="InterPro" id="IPR003991">
    <property type="entry name" value="Pertactin_virulence_factor"/>
</dbReference>
<dbReference type="Proteomes" id="UP001059610">
    <property type="component" value="Unassembled WGS sequence"/>
</dbReference>
<dbReference type="SMART" id="SM00869">
    <property type="entry name" value="Autotransporter"/>
    <property type="match status" value="1"/>
</dbReference>
<evidence type="ECO:0000256" key="2">
    <source>
        <dbReference type="SAM" id="MobiDB-lite"/>
    </source>
</evidence>
<dbReference type="InterPro" id="IPR011050">
    <property type="entry name" value="Pectin_lyase_fold/virulence"/>
</dbReference>
<keyword evidence="6" id="KW-1185">Reference proteome</keyword>
<reference evidence="5" key="1">
    <citation type="submission" date="2022-06" db="EMBL/GenBank/DDBJ databases">
        <title>Draft genome sequences of Pragia fontium str. JCM24417.</title>
        <authorList>
            <person name="Wakabayashi Y."/>
            <person name="Kojima K."/>
        </authorList>
    </citation>
    <scope>NUCLEOTIDE SEQUENCE</scope>
    <source>
        <strain evidence="5">JCM 24417</strain>
    </source>
</reference>
<evidence type="ECO:0000256" key="3">
    <source>
        <dbReference type="SAM" id="SignalP"/>
    </source>
</evidence>
<name>A0ABQ5LJ36_9GAMM</name>
<evidence type="ECO:0000259" key="4">
    <source>
        <dbReference type="PROSITE" id="PS51208"/>
    </source>
</evidence>
<feature type="signal peptide" evidence="3">
    <location>
        <begin position="1"/>
        <end position="33"/>
    </location>
</feature>
<evidence type="ECO:0000313" key="5">
    <source>
        <dbReference type="EMBL" id="GKX63630.1"/>
    </source>
</evidence>
<dbReference type="RefSeq" id="WP_261822064.1">
    <property type="nucleotide sequence ID" value="NZ_BRLJ01000006.1"/>
</dbReference>
<evidence type="ECO:0000313" key="6">
    <source>
        <dbReference type="Proteomes" id="UP001059610"/>
    </source>
</evidence>
<dbReference type="PRINTS" id="PR01484">
    <property type="entry name" value="PRTACTNFAMLY"/>
</dbReference>
<feature type="chain" id="PRO_5045985332" description="Autotransporter domain-containing protein" evidence="3">
    <location>
        <begin position="34"/>
        <end position="848"/>
    </location>
</feature>
<dbReference type="PANTHER" id="PTHR35037">
    <property type="entry name" value="C-TERMINAL REGION OF AIDA-LIKE PROTEIN"/>
    <property type="match status" value="1"/>
</dbReference>
<dbReference type="InterPro" id="IPR051551">
    <property type="entry name" value="Autotransporter_adhesion"/>
</dbReference>
<sequence length="848" mass="89872">MKRIKKTNLKKSYVCLAVVAALGLTLSSPLSYARDITVTTDLSDQAYSVAKGDIVNVNAGGVIGNGGNSAVFINGGQLNINKQGEIRGMVTMYRKGIPAALNINEGVVKGSIYLHEEDIALAPIKHLTINKSTIIDNSGQLITVRRGYLNISGSEIINEQVGGLGIELQGNWPASVGAGIMNHITDSKVSVKGNTAIFNGYNNLSISGTEINVSGSGQFAIGLSAGAGIAEVDANTFLNKSKINSDGIGARFAGGKAYISGSEINAKGDSGITTVGGSLKLSEKSVVNANSDAIGLYVSYIDNNIIIDNSTINAENNASIVVAKDAVADIQLQNDASLTSGTNTILNVMDNATVNFGVDNSAISGGIAATENASLNVTLQNNSSFSGHTENVKSITIDEQSRWSVEKDSSASNVNNNGQIVFSSLTSTQRSLPFSRLDMENLSGNGSFAMRVEGASGDFLNVTETTQGKHTVYLSGSGSEGSDGYHLIHAKGGVTDSFALSNGVVELGTYQYSLKQSNDDWYLTLGNDPKPDPTPDPTEPNSKPRTSTSTDAVLSMAAANQFIFDGEMQGLGKGGLNTHKGNNGNVWGRYLTNNTRIHTSGNAAFKLQQDGLQIGGDKTFELSSGALLAGVFTSYTDNTVKHARGGRSNIDSYGLGVYLTYFDNIGYYIDSVIKGNRFNNDMKARMVNGDYATADYHQNAIGGALEAGYHYDITDAWFTEPYVRGSYFIAESKDIELNNGMKANTGNNRSARGELGATVGTKFSLQNGSEIRPYARLAIEREFIKHNTVTINDTNDFNNNLSGNSGKYGAGVDININDNTSVYAEANYRQGGHVESPIMGNVGFRIAF</sequence>
<comment type="caution">
    <text evidence="5">The sequence shown here is derived from an EMBL/GenBank/DDBJ whole genome shotgun (WGS) entry which is preliminary data.</text>
</comment>
<dbReference type="InterPro" id="IPR004899">
    <property type="entry name" value="Pertactin_central"/>
</dbReference>
<dbReference type="SUPFAM" id="SSF51126">
    <property type="entry name" value="Pectin lyase-like"/>
    <property type="match status" value="1"/>
</dbReference>
<dbReference type="InterPro" id="IPR036709">
    <property type="entry name" value="Autotransporte_beta_dom_sf"/>
</dbReference>
<dbReference type="InterPro" id="IPR006315">
    <property type="entry name" value="OM_autotransptr_brl_dom"/>
</dbReference>
<keyword evidence="1 3" id="KW-0732">Signal</keyword>
<dbReference type="InterPro" id="IPR005546">
    <property type="entry name" value="Autotransporte_beta"/>
</dbReference>
<dbReference type="Gene3D" id="2.40.128.130">
    <property type="entry name" value="Autotransporter beta-domain"/>
    <property type="match status" value="1"/>
</dbReference>
<accession>A0ABQ5LJ36</accession>
<protein>
    <recommendedName>
        <fullName evidence="4">Autotransporter domain-containing protein</fullName>
    </recommendedName>
</protein>
<dbReference type="PROSITE" id="PS51208">
    <property type="entry name" value="AUTOTRANSPORTER"/>
    <property type="match status" value="1"/>
</dbReference>
<dbReference type="Pfam" id="PF03797">
    <property type="entry name" value="Autotransporter"/>
    <property type="match status" value="1"/>
</dbReference>
<dbReference type="Gene3D" id="2.160.20.20">
    <property type="match status" value="1"/>
</dbReference>
<dbReference type="PANTHER" id="PTHR35037:SF7">
    <property type="entry name" value="AUTOTRANSPORTER"/>
    <property type="match status" value="1"/>
</dbReference>
<evidence type="ECO:0000256" key="1">
    <source>
        <dbReference type="ARBA" id="ARBA00022729"/>
    </source>
</evidence>
<gene>
    <name evidence="5" type="ORF">SOASR032_21990</name>
</gene>
<organism evidence="5 6">
    <name type="scientific">Pragia fontium</name>
    <dbReference type="NCBI Taxonomy" id="82985"/>
    <lineage>
        <taxon>Bacteria</taxon>
        <taxon>Pseudomonadati</taxon>
        <taxon>Pseudomonadota</taxon>
        <taxon>Gammaproteobacteria</taxon>
        <taxon>Enterobacterales</taxon>
        <taxon>Budviciaceae</taxon>
        <taxon>Pragia</taxon>
    </lineage>
</organism>
<proteinExistence type="predicted"/>
<dbReference type="EMBL" id="BRLJ01000006">
    <property type="protein sequence ID" value="GKX63630.1"/>
    <property type="molecule type" value="Genomic_DNA"/>
</dbReference>
<dbReference type="NCBIfam" id="TIGR01414">
    <property type="entry name" value="autotrans_barl"/>
    <property type="match status" value="1"/>
</dbReference>
<feature type="domain" description="Autotransporter" evidence="4">
    <location>
        <begin position="579"/>
        <end position="848"/>
    </location>
</feature>